<evidence type="ECO:0008006" key="3">
    <source>
        <dbReference type="Google" id="ProtNLM"/>
    </source>
</evidence>
<dbReference type="Proteomes" id="UP000738517">
    <property type="component" value="Unassembled WGS sequence"/>
</dbReference>
<gene>
    <name evidence="1" type="ORF">EIZ48_14245</name>
</gene>
<protein>
    <recommendedName>
        <fullName evidence="3">Histidinol-phosphatase</fullName>
    </recommendedName>
</protein>
<dbReference type="InterPro" id="IPR016195">
    <property type="entry name" value="Pol/histidinol_Pase-like"/>
</dbReference>
<dbReference type="SUPFAM" id="SSF89550">
    <property type="entry name" value="PHP domain-like"/>
    <property type="match status" value="1"/>
</dbReference>
<proteinExistence type="predicted"/>
<comment type="caution">
    <text evidence="1">The sequence shown here is derived from an EMBL/GenBank/DDBJ whole genome shotgun (WGS) entry which is preliminary data.</text>
</comment>
<dbReference type="EMBL" id="RSEJ01000014">
    <property type="protein sequence ID" value="NBI53735.1"/>
    <property type="molecule type" value="Genomic_DNA"/>
</dbReference>
<organism evidence="1 2">
    <name type="scientific">Photobacterium alginatilyticum</name>
    <dbReference type="NCBI Taxonomy" id="1775171"/>
    <lineage>
        <taxon>Bacteria</taxon>
        <taxon>Pseudomonadati</taxon>
        <taxon>Pseudomonadota</taxon>
        <taxon>Gammaproteobacteria</taxon>
        <taxon>Vibrionales</taxon>
        <taxon>Vibrionaceae</taxon>
        <taxon>Photobacterium</taxon>
    </lineage>
</organism>
<evidence type="ECO:0000313" key="2">
    <source>
        <dbReference type="Proteomes" id="UP000738517"/>
    </source>
</evidence>
<evidence type="ECO:0000313" key="1">
    <source>
        <dbReference type="EMBL" id="NBI53735.1"/>
    </source>
</evidence>
<dbReference type="Gene3D" id="3.20.20.140">
    <property type="entry name" value="Metal-dependent hydrolases"/>
    <property type="match status" value="1"/>
</dbReference>
<accession>A0ABW9YJ49</accession>
<name>A0ABW9YJ49_9GAMM</name>
<dbReference type="RefSeq" id="WP_160652613.1">
    <property type="nucleotide sequence ID" value="NZ_RSEJ01000014.1"/>
</dbReference>
<reference evidence="1 2" key="1">
    <citation type="journal article" date="2017" name="Int. J. Syst. Evol. Microbiol.">
        <title>Photobacterium alginatilyticum sp. nov., a marine bacterium isolated from bottom seawater.</title>
        <authorList>
            <person name="Wang X."/>
            <person name="Wang Y."/>
            <person name="Yang X."/>
            <person name="Sun H."/>
            <person name="Li B."/>
            <person name="Zhang X.H."/>
        </authorList>
    </citation>
    <scope>NUCLEOTIDE SEQUENCE [LARGE SCALE GENOMIC DNA]</scope>
    <source>
        <strain evidence="1 2">P03D4</strain>
    </source>
</reference>
<sequence>MTNSFFQNGSQWVRADFHLHTRKDKQFKYQGEGDRFVADYVDALQAAEIKVGAITNHNKFDLGEFKGLRQRGIRRVLSAWPDIEFIDDRAGNKFTAVIKRTQ</sequence>
<keyword evidence="2" id="KW-1185">Reference proteome</keyword>